<protein>
    <submittedName>
        <fullName evidence="2">Uncharacterized protein</fullName>
    </submittedName>
</protein>
<sequence length="314" mass="33789">MGGNSKSPKQITGPAERLLLTAAGESTPLKTFPTNEELSLFAAFDLKSIIAVAENARDEELSKIRAAGLILLRDNDNKEHCMSTSDHGASLSDDGDDLPEFSLAGRIQSVLPPLRRSPFMPEDGTRKEHPARPLLTAAVELPAEEALRLVASRPLEDSFFKSEQSSPTWSGKSTPLSGEAEKSKCLARDSHSSSRTSLSVSVKSEVLSSADLKRVAIQHSYEHNEWHDVDNVCTTSTSKTATEDDLLTENSACADTHTGNTLIRSQIASLSTTTTSSIAGNAQAAGDSDEESLGFFDDSEKQTYLYLEGLASEK</sequence>
<keyword evidence="3" id="KW-1185">Reference proteome</keyword>
<evidence type="ECO:0000313" key="3">
    <source>
        <dbReference type="Proteomes" id="UP000799424"/>
    </source>
</evidence>
<evidence type="ECO:0000256" key="1">
    <source>
        <dbReference type="SAM" id="MobiDB-lite"/>
    </source>
</evidence>
<accession>A0A6A6ZLC2</accession>
<feature type="compositionally biased region" description="Polar residues" evidence="1">
    <location>
        <begin position="161"/>
        <end position="176"/>
    </location>
</feature>
<feature type="compositionally biased region" description="Basic and acidic residues" evidence="1">
    <location>
        <begin position="179"/>
        <end position="190"/>
    </location>
</feature>
<dbReference type="AlphaFoldDB" id="A0A6A6ZLC2"/>
<reference evidence="2" key="1">
    <citation type="journal article" date="2020" name="Stud. Mycol.">
        <title>101 Dothideomycetes genomes: a test case for predicting lifestyles and emergence of pathogens.</title>
        <authorList>
            <person name="Haridas S."/>
            <person name="Albert R."/>
            <person name="Binder M."/>
            <person name="Bloem J."/>
            <person name="Labutti K."/>
            <person name="Salamov A."/>
            <person name="Andreopoulos B."/>
            <person name="Baker S."/>
            <person name="Barry K."/>
            <person name="Bills G."/>
            <person name="Bluhm B."/>
            <person name="Cannon C."/>
            <person name="Castanera R."/>
            <person name="Culley D."/>
            <person name="Daum C."/>
            <person name="Ezra D."/>
            <person name="Gonzalez J."/>
            <person name="Henrissat B."/>
            <person name="Kuo A."/>
            <person name="Liang C."/>
            <person name="Lipzen A."/>
            <person name="Lutzoni F."/>
            <person name="Magnuson J."/>
            <person name="Mondo S."/>
            <person name="Nolan M."/>
            <person name="Ohm R."/>
            <person name="Pangilinan J."/>
            <person name="Park H.-J."/>
            <person name="Ramirez L."/>
            <person name="Alfaro M."/>
            <person name="Sun H."/>
            <person name="Tritt A."/>
            <person name="Yoshinaga Y."/>
            <person name="Zwiers L.-H."/>
            <person name="Turgeon B."/>
            <person name="Goodwin S."/>
            <person name="Spatafora J."/>
            <person name="Crous P."/>
            <person name="Grigoriev I."/>
        </authorList>
    </citation>
    <scope>NUCLEOTIDE SEQUENCE</scope>
    <source>
        <strain evidence="2">CBS 113818</strain>
    </source>
</reference>
<feature type="region of interest" description="Disordered" evidence="1">
    <location>
        <begin position="160"/>
        <end position="190"/>
    </location>
</feature>
<dbReference type="Proteomes" id="UP000799424">
    <property type="component" value="Unassembled WGS sequence"/>
</dbReference>
<evidence type="ECO:0000313" key="2">
    <source>
        <dbReference type="EMBL" id="KAF2821746.1"/>
    </source>
</evidence>
<organism evidence="2 3">
    <name type="scientific">Ophiobolus disseminans</name>
    <dbReference type="NCBI Taxonomy" id="1469910"/>
    <lineage>
        <taxon>Eukaryota</taxon>
        <taxon>Fungi</taxon>
        <taxon>Dikarya</taxon>
        <taxon>Ascomycota</taxon>
        <taxon>Pezizomycotina</taxon>
        <taxon>Dothideomycetes</taxon>
        <taxon>Pleosporomycetidae</taxon>
        <taxon>Pleosporales</taxon>
        <taxon>Pleosporineae</taxon>
        <taxon>Phaeosphaeriaceae</taxon>
        <taxon>Ophiobolus</taxon>
    </lineage>
</organism>
<name>A0A6A6ZLC2_9PLEO</name>
<proteinExistence type="predicted"/>
<gene>
    <name evidence="2" type="ORF">CC86DRAFT_470420</name>
</gene>
<dbReference type="EMBL" id="MU006236">
    <property type="protein sequence ID" value="KAF2821746.1"/>
    <property type="molecule type" value="Genomic_DNA"/>
</dbReference>